<comment type="caution">
    <text evidence="7">The sequence shown here is derived from an EMBL/GenBank/DDBJ whole genome shotgun (WGS) entry which is preliminary data.</text>
</comment>
<feature type="compositionally biased region" description="Low complexity" evidence="6">
    <location>
        <begin position="1458"/>
        <end position="1472"/>
    </location>
</feature>
<dbReference type="SMART" id="SM00667">
    <property type="entry name" value="LisH"/>
    <property type="match status" value="1"/>
</dbReference>
<feature type="region of interest" description="Disordered" evidence="6">
    <location>
        <begin position="281"/>
        <end position="337"/>
    </location>
</feature>
<dbReference type="SUPFAM" id="SSF50978">
    <property type="entry name" value="WD40 repeat-like"/>
    <property type="match status" value="1"/>
</dbReference>
<dbReference type="PROSITE" id="PS50896">
    <property type="entry name" value="LISH"/>
    <property type="match status" value="1"/>
</dbReference>
<dbReference type="SUPFAM" id="SSF48371">
    <property type="entry name" value="ARM repeat"/>
    <property type="match status" value="1"/>
</dbReference>
<comment type="similarity">
    <text evidence="3">Belongs to the VPRBP/DCAF1 family.</text>
</comment>
<feature type="compositionally biased region" description="Acidic residues" evidence="6">
    <location>
        <begin position="1473"/>
        <end position="1482"/>
    </location>
</feature>
<feature type="region of interest" description="Disordered" evidence="6">
    <location>
        <begin position="1503"/>
        <end position="1544"/>
    </location>
</feature>
<evidence type="ECO:0000256" key="4">
    <source>
        <dbReference type="ARBA" id="ARBA00022786"/>
    </source>
</evidence>
<feature type="compositionally biased region" description="Acidic residues" evidence="6">
    <location>
        <begin position="1528"/>
        <end position="1538"/>
    </location>
</feature>
<dbReference type="InterPro" id="IPR016024">
    <property type="entry name" value="ARM-type_fold"/>
</dbReference>
<comment type="pathway">
    <text evidence="2">Protein modification; protein ubiquitination.</text>
</comment>
<keyword evidence="8" id="KW-1185">Reference proteome</keyword>
<proteinExistence type="inferred from homology"/>
<gene>
    <name evidence="7" type="ORF">CLODIP_2_CD03951</name>
</gene>
<reference evidence="7 8" key="1">
    <citation type="submission" date="2020-04" db="EMBL/GenBank/DDBJ databases">
        <authorList>
            <person name="Alioto T."/>
            <person name="Alioto T."/>
            <person name="Gomez Garrido J."/>
        </authorList>
    </citation>
    <scope>NUCLEOTIDE SEQUENCE [LARGE SCALE GENOMIC DNA]</scope>
</reference>
<feature type="region of interest" description="Disordered" evidence="6">
    <location>
        <begin position="47"/>
        <end position="77"/>
    </location>
</feature>
<feature type="compositionally biased region" description="Polar residues" evidence="6">
    <location>
        <begin position="1503"/>
        <end position="1515"/>
    </location>
</feature>
<dbReference type="InterPro" id="IPR015943">
    <property type="entry name" value="WD40/YVTN_repeat-like_dom_sf"/>
</dbReference>
<evidence type="ECO:0000256" key="5">
    <source>
        <dbReference type="ARBA" id="ARBA00023242"/>
    </source>
</evidence>
<evidence type="ECO:0000313" key="8">
    <source>
        <dbReference type="Proteomes" id="UP000494165"/>
    </source>
</evidence>
<evidence type="ECO:0008006" key="9">
    <source>
        <dbReference type="Google" id="ProtNLM"/>
    </source>
</evidence>
<keyword evidence="4" id="KW-0833">Ubl conjugation pathway</keyword>
<dbReference type="InterPro" id="IPR033270">
    <property type="entry name" value="VPRBP/DCAF1"/>
</dbReference>
<evidence type="ECO:0000256" key="2">
    <source>
        <dbReference type="ARBA" id="ARBA00004906"/>
    </source>
</evidence>
<feature type="compositionally biased region" description="Basic and acidic residues" evidence="6">
    <location>
        <begin position="61"/>
        <end position="71"/>
    </location>
</feature>
<keyword evidence="5" id="KW-0539">Nucleus</keyword>
<feature type="region of interest" description="Disordered" evidence="6">
    <location>
        <begin position="1434"/>
        <end position="1484"/>
    </location>
</feature>
<feature type="compositionally biased region" description="Basic and acidic residues" evidence="6">
    <location>
        <begin position="290"/>
        <end position="303"/>
    </location>
</feature>
<comment type="subcellular location">
    <subcellularLocation>
        <location evidence="1">Nucleus</location>
    </subcellularLocation>
</comment>
<dbReference type="PANTHER" id="PTHR13129:SF4">
    <property type="entry name" value="DDB1- AND CUL4-ASSOCIATED FACTOR 1"/>
    <property type="match status" value="1"/>
</dbReference>
<dbReference type="EMBL" id="CADEPI010000064">
    <property type="protein sequence ID" value="CAB3371679.1"/>
    <property type="molecule type" value="Genomic_DNA"/>
</dbReference>
<dbReference type="Proteomes" id="UP000494165">
    <property type="component" value="Unassembled WGS sequence"/>
</dbReference>
<feature type="compositionally biased region" description="Acidic residues" evidence="6">
    <location>
        <begin position="1440"/>
        <end position="1452"/>
    </location>
</feature>
<evidence type="ECO:0000313" key="7">
    <source>
        <dbReference type="EMBL" id="CAB3371679.1"/>
    </source>
</evidence>
<evidence type="ECO:0000256" key="3">
    <source>
        <dbReference type="ARBA" id="ARBA00008845"/>
    </source>
</evidence>
<protein>
    <recommendedName>
        <fullName evidence="9">LisH domain-containing protein</fullName>
    </recommendedName>
</protein>
<dbReference type="InterPro" id="IPR036322">
    <property type="entry name" value="WD40_repeat_dom_sf"/>
</dbReference>
<dbReference type="GO" id="GO:0080008">
    <property type="term" value="C:Cul4-RING E3 ubiquitin ligase complex"/>
    <property type="evidence" value="ECO:0007669"/>
    <property type="project" value="TreeGrafter"/>
</dbReference>
<evidence type="ECO:0000256" key="1">
    <source>
        <dbReference type="ARBA" id="ARBA00004123"/>
    </source>
</evidence>
<feature type="compositionally biased region" description="Polar residues" evidence="6">
    <location>
        <begin position="979"/>
        <end position="1007"/>
    </location>
</feature>
<feature type="region of interest" description="Disordered" evidence="6">
    <location>
        <begin position="975"/>
        <end position="1007"/>
    </location>
</feature>
<sequence>MRSSLSALPTHVQPDIKQMPLDEGEPNENNLGNFIDPVMLISDDEMDLESNAGGDDVIAVDDDHGQNRDDNGDVNNPANDLNHLIRRWEVDHSANGYDPEPIITMIAELIEKQVEAFQKMDPDPFDERPTSKMKSDLNTSYKILFRKENLIARVVNDYVRETYWSNLNMGTRNDQRTFRLNVAACRLLLGIMPGLQFDFLFKPEAMSPVPTFIKWAEKADEPLRTYATGLLGISMHLADIAGTHREENSRLVPIMISRLRSLQEEYLNSLKPKEESICTQRPFANLGVPKGEEDKGVQEEATKENGTLSPSLLSPPPHFNDVPSPSATPPTTPSKPIELELGVLPLQDTPLPKSSCLRVTPARVVGSRLSSEGLFGAGRSVPSTSGAVNECSNSSWAEMESFVIGSFQMHPPNLITKQILILRYLTPVGEYMEYVAHAYEHNALEMVMKYVNLKEHQNARLAFEALKYLGSLLCHKKFATEFTNSQKLYYMKALMEIRRPSLASCGVALCLYHLAYCEEIMERVCLLPAAMVKNIVKYALWLLECSHQSSRCHAVMFFYLAFPFQTILEEFDRQDGLRKVFNVVSTMDLLNKNDGINDDDDEKHAARQTIRHVFGCLKRYFETHLVLRSRQLRRNNIPGLPGTAIRSNTSVLKPIRPTVEETQECIKALMAAMHIHTKWSPVENFMELGGVTLLLKVLGYTYEWNFSGRGEMVRNALDVLAVCTVCAKARLLLCEKVMLPEDSFAPMGMKLILGAAEGEIVNDADVQRAALYVICNCVCAPMHRVGNYQKVSSRRTQLNEASEDVLTKMWESVRTNNGIMVLLQLLSGKGRLTDADSLRMLAGQALAGLARSDTIKQIISNLPLLTSGQLQILMKDPILQDRRQEHVLFQKYALLLLERVSGSSNCNELSASVANLHKASVVAQTRIEYNRQELNQLIYQDLVKQGLSKTANMLLAEAKLPDPSISAPTTSRLAPASVLTPSSSHRQSNGTPSWTRQTQTSPVTPKQLQIDVKEGEQITPFKLSLQSTRKEHMTFGTMSKADVPEQTLEPPSLTLGGIITEYLKNQHALCKHPVATCPRFDLYKPHRCPEPHDRTKFDNNYAVRYTKKALWPPFGGSDGARLNRKLIHSKFCQTKYFKPGNDESFYTSVAFSHSNTTLFIGTFEGDVRPVNLILGAEEEMLVQCHESYISRIELSPSDQLMLTSCTWHRPLSCMFKYDVNSWSKVYSFSEDSHVEFSRTAPYNQIIGTKMETARIYDAETGKKVLTLKPTMSNNYTKNRATFSPTDELVLSDGVLWDVSSGKSIHKFDKLNQALSGVFHPNGLEILSNTEVWDLRTFHLLRTLPALDKCDLHFTKSGDVLYSVSFEIESEDEVTYESSYNTMDATNYSSIATIDVKRNIYDLALANNGFQLALVENVGQFESVNESSVRIYDIGRHRHDEDEEAVDDEEPLDGDGNQSSSTMSTDSSGSSSDDNNDGDDDNDNAMNAVRAGMAALANIIDLARNSNDSNSGSDLWSDNEWDTASSVTDSDDDDDDDSTNDTNRS</sequence>
<dbReference type="GO" id="GO:0016567">
    <property type="term" value="P:protein ubiquitination"/>
    <property type="evidence" value="ECO:0007669"/>
    <property type="project" value="InterPro"/>
</dbReference>
<accession>A0A8S1CU10</accession>
<dbReference type="PANTHER" id="PTHR13129">
    <property type="entry name" value="VPRBP PROTEIN-RELATED"/>
    <property type="match status" value="1"/>
</dbReference>
<organism evidence="7 8">
    <name type="scientific">Cloeon dipterum</name>
    <dbReference type="NCBI Taxonomy" id="197152"/>
    <lineage>
        <taxon>Eukaryota</taxon>
        <taxon>Metazoa</taxon>
        <taxon>Ecdysozoa</taxon>
        <taxon>Arthropoda</taxon>
        <taxon>Hexapoda</taxon>
        <taxon>Insecta</taxon>
        <taxon>Pterygota</taxon>
        <taxon>Palaeoptera</taxon>
        <taxon>Ephemeroptera</taxon>
        <taxon>Pisciforma</taxon>
        <taxon>Baetidae</taxon>
        <taxon>Cloeon</taxon>
    </lineage>
</organism>
<dbReference type="InterPro" id="IPR006594">
    <property type="entry name" value="LisH"/>
</dbReference>
<evidence type="ECO:0000256" key="6">
    <source>
        <dbReference type="SAM" id="MobiDB-lite"/>
    </source>
</evidence>
<dbReference type="Gene3D" id="2.130.10.10">
    <property type="entry name" value="YVTN repeat-like/Quinoprotein amine dehydrogenase"/>
    <property type="match status" value="1"/>
</dbReference>
<dbReference type="OrthoDB" id="27563at2759"/>
<dbReference type="GO" id="GO:0005634">
    <property type="term" value="C:nucleus"/>
    <property type="evidence" value="ECO:0007669"/>
    <property type="project" value="UniProtKB-SubCell"/>
</dbReference>
<name>A0A8S1CU10_9INSE</name>
<feature type="region of interest" description="Disordered" evidence="6">
    <location>
        <begin position="1"/>
        <end position="32"/>
    </location>
</feature>